<name>A0AAE4CQG2_9ACTN</name>
<evidence type="ECO:0000256" key="5">
    <source>
        <dbReference type="ARBA" id="ARBA00023288"/>
    </source>
</evidence>
<keyword evidence="4" id="KW-0564">Palmitate</keyword>
<dbReference type="PANTHER" id="PTHR30429:SF0">
    <property type="entry name" value="METHIONINE-BINDING LIPOPROTEIN METQ"/>
    <property type="match status" value="1"/>
</dbReference>
<evidence type="ECO:0000256" key="3">
    <source>
        <dbReference type="ARBA" id="ARBA00023136"/>
    </source>
</evidence>
<sequence>MRLRSLVAVLAASAIALTGCSGDTEAAGDSTVRVGVTPQPHGEILQYVKDNLAEQAGISIEIKQFNDYNRPNAAVLHGELDATYHQHKPFLKTYEQERGGDLVWVAPVHLEPLGLYSKKYSSPQEIPNGATITIPNDPSNRARSLKLLEDKGLITLKPGAGQEAGVRDIAENPRNLQLQELSASQIPRTLQDAAAAVVNGNYALKADLDKPIAIESPKGNPYVNGLVTSSAKQDNPEIAKLAELLTSQEVTDFIKREYGGQFVIPAS</sequence>
<feature type="chain" id="PRO_5042234992" description="Lipoprotein" evidence="8">
    <location>
        <begin position="27"/>
        <end position="267"/>
    </location>
</feature>
<organism evidence="9 10">
    <name type="scientific">Haloactinomyces albus</name>
    <dbReference type="NCBI Taxonomy" id="1352928"/>
    <lineage>
        <taxon>Bacteria</taxon>
        <taxon>Bacillati</taxon>
        <taxon>Actinomycetota</taxon>
        <taxon>Actinomycetes</taxon>
        <taxon>Actinopolysporales</taxon>
        <taxon>Actinopolysporaceae</taxon>
        <taxon>Haloactinomyces</taxon>
    </lineage>
</organism>
<dbReference type="PANTHER" id="PTHR30429">
    <property type="entry name" value="D-METHIONINE-BINDING LIPOPROTEIN METQ"/>
    <property type="match status" value="1"/>
</dbReference>
<dbReference type="GO" id="GO:0016020">
    <property type="term" value="C:membrane"/>
    <property type="evidence" value="ECO:0007669"/>
    <property type="project" value="UniProtKB-SubCell"/>
</dbReference>
<comment type="caution">
    <text evidence="9">The sequence shown here is derived from an EMBL/GenBank/DDBJ whole genome shotgun (WGS) entry which is preliminary data.</text>
</comment>
<evidence type="ECO:0000256" key="2">
    <source>
        <dbReference type="ARBA" id="ARBA00022729"/>
    </source>
</evidence>
<dbReference type="EMBL" id="JAVDXW010000001">
    <property type="protein sequence ID" value="MDR7302653.1"/>
    <property type="molecule type" value="Genomic_DNA"/>
</dbReference>
<gene>
    <name evidence="9" type="ORF">JOF55_002834</name>
</gene>
<dbReference type="PIRSF" id="PIRSF002854">
    <property type="entry name" value="MetQ"/>
    <property type="match status" value="1"/>
</dbReference>
<dbReference type="PROSITE" id="PS51257">
    <property type="entry name" value="PROKAR_LIPOPROTEIN"/>
    <property type="match status" value="1"/>
</dbReference>
<evidence type="ECO:0000256" key="7">
    <source>
        <dbReference type="PIRSR" id="PIRSR002854-1"/>
    </source>
</evidence>
<accession>A0AAE4CQG2</accession>
<protein>
    <recommendedName>
        <fullName evidence="6">Lipoprotein</fullName>
    </recommendedName>
</protein>
<reference evidence="9" key="1">
    <citation type="submission" date="2023-07" db="EMBL/GenBank/DDBJ databases">
        <title>Sequencing the genomes of 1000 actinobacteria strains.</title>
        <authorList>
            <person name="Klenk H.-P."/>
        </authorList>
    </citation>
    <scope>NUCLEOTIDE SEQUENCE</scope>
    <source>
        <strain evidence="9">DSM 45977</strain>
    </source>
</reference>
<evidence type="ECO:0000256" key="6">
    <source>
        <dbReference type="PIRNR" id="PIRNR002854"/>
    </source>
</evidence>
<keyword evidence="2 8" id="KW-0732">Signal</keyword>
<dbReference type="Gene3D" id="3.40.190.10">
    <property type="entry name" value="Periplasmic binding protein-like II"/>
    <property type="match status" value="2"/>
</dbReference>
<feature type="signal peptide" evidence="8">
    <location>
        <begin position="1"/>
        <end position="26"/>
    </location>
</feature>
<dbReference type="AlphaFoldDB" id="A0AAE4CQG2"/>
<evidence type="ECO:0000256" key="1">
    <source>
        <dbReference type="ARBA" id="ARBA00004635"/>
    </source>
</evidence>
<dbReference type="InterPro" id="IPR004872">
    <property type="entry name" value="Lipoprotein_NlpA"/>
</dbReference>
<evidence type="ECO:0000313" key="10">
    <source>
        <dbReference type="Proteomes" id="UP001180845"/>
    </source>
</evidence>
<comment type="subcellular location">
    <subcellularLocation>
        <location evidence="1">Membrane</location>
        <topology evidence="1">Lipid-anchor</topology>
    </subcellularLocation>
</comment>
<keyword evidence="10" id="KW-1185">Reference proteome</keyword>
<dbReference type="Proteomes" id="UP001180845">
    <property type="component" value="Unassembled WGS sequence"/>
</dbReference>
<dbReference type="SUPFAM" id="SSF53850">
    <property type="entry name" value="Periplasmic binding protein-like II"/>
    <property type="match status" value="1"/>
</dbReference>
<evidence type="ECO:0000256" key="8">
    <source>
        <dbReference type="SAM" id="SignalP"/>
    </source>
</evidence>
<dbReference type="Pfam" id="PF03180">
    <property type="entry name" value="Lipoprotein_9"/>
    <property type="match status" value="1"/>
</dbReference>
<comment type="similarity">
    <text evidence="6">Belongs to the nlpA lipoprotein family.</text>
</comment>
<keyword evidence="3" id="KW-0472">Membrane</keyword>
<evidence type="ECO:0000313" key="9">
    <source>
        <dbReference type="EMBL" id="MDR7302653.1"/>
    </source>
</evidence>
<evidence type="ECO:0000256" key="4">
    <source>
        <dbReference type="ARBA" id="ARBA00023139"/>
    </source>
</evidence>
<feature type="lipid moiety-binding region" description="S-diacylglycerol cysteine" evidence="7">
    <location>
        <position position="20"/>
    </location>
</feature>
<keyword evidence="5 6" id="KW-0449">Lipoprotein</keyword>
<dbReference type="RefSeq" id="WP_310274361.1">
    <property type="nucleotide sequence ID" value="NZ_JAVDXW010000001.1"/>
</dbReference>
<proteinExistence type="inferred from homology"/>